<dbReference type="GO" id="GO:0005829">
    <property type="term" value="C:cytosol"/>
    <property type="evidence" value="ECO:0007669"/>
    <property type="project" value="TreeGrafter"/>
</dbReference>
<evidence type="ECO:0000313" key="5">
    <source>
        <dbReference type="Proteomes" id="UP000199629"/>
    </source>
</evidence>
<dbReference type="PANTHER" id="PTHR12215">
    <property type="entry name" value="PHOSPHOPANTETHEINE TRANSFERASE"/>
    <property type="match status" value="1"/>
</dbReference>
<evidence type="ECO:0000313" key="4">
    <source>
        <dbReference type="EMBL" id="SCE89381.1"/>
    </source>
</evidence>
<dbReference type="Gene3D" id="3.90.470.20">
    <property type="entry name" value="4'-phosphopantetheinyl transferase domain"/>
    <property type="match status" value="2"/>
</dbReference>
<comment type="similarity">
    <text evidence="1">Belongs to the P-Pant transferase superfamily. Gsp/Sfp/HetI/AcpT family.</text>
</comment>
<dbReference type="InterPro" id="IPR050559">
    <property type="entry name" value="P-Pant_transferase_sf"/>
</dbReference>
<name>A0A1C4W027_9ACTN</name>
<feature type="domain" description="4'-phosphopantetheinyl transferase" evidence="3">
    <location>
        <begin position="155"/>
        <end position="217"/>
    </location>
</feature>
<evidence type="ECO:0000256" key="1">
    <source>
        <dbReference type="ARBA" id="ARBA00010990"/>
    </source>
</evidence>
<dbReference type="InterPro" id="IPR037143">
    <property type="entry name" value="4-PPantetheinyl_Trfase_dom_sf"/>
</dbReference>
<organism evidence="4 5">
    <name type="scientific">Micromonospora chaiyaphumensis</name>
    <dbReference type="NCBI Taxonomy" id="307119"/>
    <lineage>
        <taxon>Bacteria</taxon>
        <taxon>Bacillati</taxon>
        <taxon>Actinomycetota</taxon>
        <taxon>Actinomycetes</taxon>
        <taxon>Micromonosporales</taxon>
        <taxon>Micromonosporaceae</taxon>
        <taxon>Micromonospora</taxon>
    </lineage>
</organism>
<keyword evidence="2 4" id="KW-0808">Transferase</keyword>
<dbReference type="EMBL" id="FMCS01000003">
    <property type="protein sequence ID" value="SCE89381.1"/>
    <property type="molecule type" value="Genomic_DNA"/>
</dbReference>
<accession>A0A1C4W027</accession>
<dbReference type="SUPFAM" id="SSF56214">
    <property type="entry name" value="4'-phosphopantetheinyl transferase"/>
    <property type="match status" value="2"/>
</dbReference>
<evidence type="ECO:0000256" key="2">
    <source>
        <dbReference type="ARBA" id="ARBA00022679"/>
    </source>
</evidence>
<evidence type="ECO:0000259" key="3">
    <source>
        <dbReference type="Pfam" id="PF01648"/>
    </source>
</evidence>
<protein>
    <submittedName>
        <fullName evidence="4">4'-phosphopantetheinyl transferase</fullName>
    </submittedName>
</protein>
<dbReference type="AlphaFoldDB" id="A0A1C4W027"/>
<dbReference type="GO" id="GO:0008897">
    <property type="term" value="F:holo-[acyl-carrier-protein] synthase activity"/>
    <property type="evidence" value="ECO:0007669"/>
    <property type="project" value="InterPro"/>
</dbReference>
<dbReference type="PANTHER" id="PTHR12215:SF10">
    <property type="entry name" value="L-AMINOADIPATE-SEMIALDEHYDE DEHYDROGENASE-PHOSPHOPANTETHEINYL TRANSFERASE"/>
    <property type="match status" value="1"/>
</dbReference>
<sequence>MSRPLFGSHSATIVGPALAVRISEIAETPELPPTTQSEGPCHHSRMRPEKLCGVWWARLAELRAAHLELLDTDERRRRAGFARAADRDRFTLGAALLRLAAGAHLGIPARRVPVRRRCPHCRGPHGRPTLPGEPLHLSVTHAGDLVGVAVTAAGPVGLDVEQEVELDWRRLARRIQAPGEADPIRSRAGFLRCWTRKESVLKATGDGLRVPMSEVAIGPGPTLLRYRSRVRPPAHLTDLPAPPGYAAALTVLAPAPPRVTAEAAGGLLIDRAICEKTRVREGRRMVTGHPAGGG</sequence>
<dbReference type="GO" id="GO:0000287">
    <property type="term" value="F:magnesium ion binding"/>
    <property type="evidence" value="ECO:0007669"/>
    <property type="project" value="InterPro"/>
</dbReference>
<proteinExistence type="inferred from homology"/>
<gene>
    <name evidence="4" type="ORF">GA0070214_10364</name>
</gene>
<dbReference type="Proteomes" id="UP000199629">
    <property type="component" value="Unassembled WGS sequence"/>
</dbReference>
<dbReference type="GO" id="GO:0019878">
    <property type="term" value="P:lysine biosynthetic process via aminoadipic acid"/>
    <property type="evidence" value="ECO:0007669"/>
    <property type="project" value="TreeGrafter"/>
</dbReference>
<dbReference type="InterPro" id="IPR008278">
    <property type="entry name" value="4-PPantetheinyl_Trfase_dom"/>
</dbReference>
<dbReference type="Pfam" id="PF01648">
    <property type="entry name" value="ACPS"/>
    <property type="match status" value="1"/>
</dbReference>
<reference evidence="5" key="1">
    <citation type="submission" date="2016-06" db="EMBL/GenBank/DDBJ databases">
        <authorList>
            <person name="Varghese N."/>
            <person name="Submissions Spin"/>
        </authorList>
    </citation>
    <scope>NUCLEOTIDE SEQUENCE [LARGE SCALE GENOMIC DNA]</scope>
    <source>
        <strain evidence="5">DSM 45246</strain>
    </source>
</reference>
<keyword evidence="5" id="KW-1185">Reference proteome</keyword>